<dbReference type="InterPro" id="IPR020904">
    <property type="entry name" value="Sc_DH/Rdtase_CS"/>
</dbReference>
<dbReference type="Gene3D" id="3.40.50.720">
    <property type="entry name" value="NAD(P)-binding Rossmann-like Domain"/>
    <property type="match status" value="1"/>
</dbReference>
<comment type="caution">
    <text evidence="2">The sequence shown here is derived from an EMBL/GenBank/DDBJ whole genome shotgun (WGS) entry which is preliminary data.</text>
</comment>
<evidence type="ECO:0000256" key="1">
    <source>
        <dbReference type="ARBA" id="ARBA00022857"/>
    </source>
</evidence>
<dbReference type="InterPro" id="IPR002347">
    <property type="entry name" value="SDR_fam"/>
</dbReference>
<dbReference type="GO" id="GO:0016616">
    <property type="term" value="F:oxidoreductase activity, acting on the CH-OH group of donors, NAD or NADP as acceptor"/>
    <property type="evidence" value="ECO:0007669"/>
    <property type="project" value="TreeGrafter"/>
</dbReference>
<sequence>MPSYLITGASRGIGFALLDQLSENADNVVVTIVRNKAATDSKITAELPGRKNIFVLQGDLTNLESIQNAFTETKKILGDSLDVLIANAGLISDYSAFLSLNELGKDPEALDADLTQLFQVNVVGNIHLFNTFLPLIRHGQAKKIVTMSSGMSDEKLVLDIGLFEGGPYSVSKAAMNMVNAKFQAEFKDEGVLFMGVCPGGVDTGHYDNLSPEEVQRNMAIGRKFTTYAPGFKGWATPRDSARAVLDVVQKATMEANGGQLVSHFGNRQWL</sequence>
<keyword evidence="3" id="KW-1185">Reference proteome</keyword>
<name>A0A559M0Y4_9HELO</name>
<proteinExistence type="predicted"/>
<evidence type="ECO:0000313" key="2">
    <source>
        <dbReference type="EMBL" id="TVY86622.1"/>
    </source>
</evidence>
<reference evidence="2 3" key="1">
    <citation type="submission" date="2018-05" db="EMBL/GenBank/DDBJ databases">
        <title>Genome sequencing and assembly of the regulated plant pathogen Lachnellula willkommii and related sister species for the development of diagnostic species identification markers.</title>
        <authorList>
            <person name="Giroux E."/>
            <person name="Bilodeau G."/>
        </authorList>
    </citation>
    <scope>NUCLEOTIDE SEQUENCE [LARGE SCALE GENOMIC DNA]</scope>
    <source>
        <strain evidence="2 3">CBS 172.35</strain>
    </source>
</reference>
<dbReference type="InterPro" id="IPR052184">
    <property type="entry name" value="SDR_enzymes"/>
</dbReference>
<dbReference type="Pfam" id="PF00106">
    <property type="entry name" value="adh_short"/>
    <property type="match status" value="1"/>
</dbReference>
<dbReference type="PROSITE" id="PS00061">
    <property type="entry name" value="ADH_SHORT"/>
    <property type="match status" value="1"/>
</dbReference>
<dbReference type="AlphaFoldDB" id="A0A559M0Y4"/>
<dbReference type="EMBL" id="QGML01003274">
    <property type="protein sequence ID" value="TVY86622.1"/>
    <property type="molecule type" value="Genomic_DNA"/>
</dbReference>
<dbReference type="Proteomes" id="UP000315522">
    <property type="component" value="Unassembled WGS sequence"/>
</dbReference>
<dbReference type="InterPro" id="IPR036291">
    <property type="entry name" value="NAD(P)-bd_dom_sf"/>
</dbReference>
<gene>
    <name evidence="2" type="ORF">LAWI1_G007530</name>
</gene>
<dbReference type="PANTHER" id="PTHR45458">
    <property type="entry name" value="SHORT-CHAIN DEHYDROGENASE/REDUCTASE SDR"/>
    <property type="match status" value="1"/>
</dbReference>
<organism evidence="2 3">
    <name type="scientific">Lachnellula willkommii</name>
    <dbReference type="NCBI Taxonomy" id="215461"/>
    <lineage>
        <taxon>Eukaryota</taxon>
        <taxon>Fungi</taxon>
        <taxon>Dikarya</taxon>
        <taxon>Ascomycota</taxon>
        <taxon>Pezizomycotina</taxon>
        <taxon>Leotiomycetes</taxon>
        <taxon>Helotiales</taxon>
        <taxon>Lachnaceae</taxon>
        <taxon>Lachnellula</taxon>
    </lineage>
</organism>
<accession>A0A559M0Y4</accession>
<dbReference type="PRINTS" id="PR00081">
    <property type="entry name" value="GDHRDH"/>
</dbReference>
<keyword evidence="1" id="KW-0521">NADP</keyword>
<dbReference type="SUPFAM" id="SSF51735">
    <property type="entry name" value="NAD(P)-binding Rossmann-fold domains"/>
    <property type="match status" value="1"/>
</dbReference>
<dbReference type="PANTHER" id="PTHR45458:SF3">
    <property type="entry name" value="CHAIN DEHYDROGENASE (ATSC), PUTATIVE-RELATED"/>
    <property type="match status" value="1"/>
</dbReference>
<protein>
    <submittedName>
        <fullName evidence="2">Putative oxidoreductase</fullName>
    </submittedName>
</protein>
<evidence type="ECO:0000313" key="3">
    <source>
        <dbReference type="Proteomes" id="UP000315522"/>
    </source>
</evidence>